<proteinExistence type="inferred from homology"/>
<keyword evidence="8 9" id="KW-0862">Zinc</keyword>
<comment type="subunit">
    <text evidence="9">Heterodimer of an alpha and a beta subunit.</text>
</comment>
<evidence type="ECO:0000256" key="5">
    <source>
        <dbReference type="ARBA" id="ARBA00022679"/>
    </source>
</evidence>
<name>A0A836CMB6_9STRA</name>
<dbReference type="GO" id="GO:0097354">
    <property type="term" value="P:prenylation"/>
    <property type="evidence" value="ECO:0007669"/>
    <property type="project" value="UniProtKB-UniRule"/>
</dbReference>
<protein>
    <recommendedName>
        <fullName evidence="3 9">Protein farnesyltransferase subunit beta</fullName>
        <shortName evidence="9">FTase-beta</shortName>
        <ecNumber evidence="2 9">2.5.1.58</ecNumber>
    </recommendedName>
</protein>
<evidence type="ECO:0000259" key="10">
    <source>
        <dbReference type="Pfam" id="PF00432"/>
    </source>
</evidence>
<comment type="caution">
    <text evidence="11">The sequence shown here is derived from an EMBL/GenBank/DDBJ whole genome shotgun (WGS) entry which is preliminary data.</text>
</comment>
<dbReference type="SUPFAM" id="SSF48239">
    <property type="entry name" value="Terpenoid cyclases/Protein prenyltransferases"/>
    <property type="match status" value="1"/>
</dbReference>
<keyword evidence="5 9" id="KW-0808">Transferase</keyword>
<keyword evidence="4 9" id="KW-0637">Prenyltransferase</keyword>
<dbReference type="InterPro" id="IPR045089">
    <property type="entry name" value="PGGT1B-like"/>
</dbReference>
<dbReference type="EMBL" id="JAFCMP010000013">
    <property type="protein sequence ID" value="KAG5191845.1"/>
    <property type="molecule type" value="Genomic_DNA"/>
</dbReference>
<dbReference type="GO" id="GO:0008270">
    <property type="term" value="F:zinc ion binding"/>
    <property type="evidence" value="ECO:0007669"/>
    <property type="project" value="UniProtKB-UniRule"/>
</dbReference>
<evidence type="ECO:0000256" key="7">
    <source>
        <dbReference type="ARBA" id="ARBA00022737"/>
    </source>
</evidence>
<evidence type="ECO:0000256" key="3">
    <source>
        <dbReference type="ARBA" id="ARBA00015798"/>
    </source>
</evidence>
<dbReference type="CDD" id="cd02893">
    <property type="entry name" value="FTase"/>
    <property type="match status" value="1"/>
</dbReference>
<accession>A0A836CMB6</accession>
<comment type="function">
    <text evidence="9">Catalyzes the transfer of a farnesyl moiety from farnesyl diphosphate to a cysteine at the fourth position from the C-terminus of several proteins. The beta subunit is responsible for peptide-binding.</text>
</comment>
<evidence type="ECO:0000313" key="11">
    <source>
        <dbReference type="EMBL" id="KAG5191845.1"/>
    </source>
</evidence>
<evidence type="ECO:0000256" key="4">
    <source>
        <dbReference type="ARBA" id="ARBA00022602"/>
    </source>
</evidence>
<evidence type="ECO:0000256" key="6">
    <source>
        <dbReference type="ARBA" id="ARBA00022723"/>
    </source>
</evidence>
<reference evidence="11" key="1">
    <citation type="submission" date="2021-02" db="EMBL/GenBank/DDBJ databases">
        <title>First Annotated Genome of the Yellow-green Alga Tribonema minus.</title>
        <authorList>
            <person name="Mahan K.M."/>
        </authorList>
    </citation>
    <scope>NUCLEOTIDE SEQUENCE</scope>
    <source>
        <strain evidence="11">UTEX B ZZ1240</strain>
    </source>
</reference>
<evidence type="ECO:0000313" key="12">
    <source>
        <dbReference type="Proteomes" id="UP000664859"/>
    </source>
</evidence>
<dbReference type="Proteomes" id="UP000664859">
    <property type="component" value="Unassembled WGS sequence"/>
</dbReference>
<dbReference type="InterPro" id="IPR008930">
    <property type="entry name" value="Terpenoid_cyclase/PrenylTrfase"/>
</dbReference>
<keyword evidence="7" id="KW-0677">Repeat</keyword>
<dbReference type="InterPro" id="IPR026872">
    <property type="entry name" value="FTB"/>
</dbReference>
<keyword evidence="12" id="KW-1185">Reference proteome</keyword>
<dbReference type="OrthoDB" id="10261146at2759"/>
<evidence type="ECO:0000256" key="9">
    <source>
        <dbReference type="RuleBase" id="RU365056"/>
    </source>
</evidence>
<keyword evidence="6 9" id="KW-0479">Metal-binding</keyword>
<dbReference type="EC" id="2.5.1.58" evidence="2 9"/>
<evidence type="ECO:0000256" key="2">
    <source>
        <dbReference type="ARBA" id="ARBA00012702"/>
    </source>
</evidence>
<dbReference type="AlphaFoldDB" id="A0A836CMB6"/>
<evidence type="ECO:0000256" key="1">
    <source>
        <dbReference type="ARBA" id="ARBA00010497"/>
    </source>
</evidence>
<sequence length="525" mass="57420">MEEYYKRLEVQTDGCPTRTTVDQAECERTCTVSMLPLHMDDLSDQEVLEFQNRGILNESGDIVLMRAKHIAYLRKGLKVLPAGFVALDASRPWIIYWITHSLDLLNALRSDDDAAIIATLASCQQPTGGFGGGPQQLAHCAPTYAAVLTLLLLGTEAAYSAVDRSALYRFFTSIKHPSGGFRMHEDGEVDVRGTYTVISIAALLNILTPELVQGVAEYVLAAQTYEGGFGGEPGNEAHGGYAFCAFATLGILGRASDARLDSLEWWLCHRQMRLEGGFQGRTNKLVDGCYSFWQGGTLALLEYVRRGRIGEVTLLRGGKEGGAIRPEHGESPEPGNFELLKYHDNIMLEGGKEGGAIRPEHGESPEPGNVILPEVPCMLGEVKLGADGSRRCYYVHAHGQMGADGVTTFMHMVSPAGVHSGALAYNQRDLQRYVLLCAQQPEGGLRDKPGKTRDFYHTCYNLSGLSVTQHCLTETPSVLGDSANELLPTNPLYNITEVKAAMAMAHFAKLPCEHDALMQQQQQRQ</sequence>
<dbReference type="Gene3D" id="1.50.10.20">
    <property type="match status" value="1"/>
</dbReference>
<comment type="similarity">
    <text evidence="1 9">Belongs to the protein prenyltransferase subunit beta family.</text>
</comment>
<feature type="domain" description="Prenyltransferase alpha-alpha toroid" evidence="10">
    <location>
        <begin position="64"/>
        <end position="495"/>
    </location>
</feature>
<evidence type="ECO:0000256" key="8">
    <source>
        <dbReference type="ARBA" id="ARBA00022833"/>
    </source>
</evidence>
<comment type="catalytic activity">
    <reaction evidence="9">
        <text>L-cysteinyl-[protein] + (2E,6E)-farnesyl diphosphate = S-(2E,6E)-farnesyl-L-cysteinyl-[protein] + diphosphate</text>
        <dbReference type="Rhea" id="RHEA:13345"/>
        <dbReference type="Rhea" id="RHEA-COMP:10131"/>
        <dbReference type="Rhea" id="RHEA-COMP:11535"/>
        <dbReference type="ChEBI" id="CHEBI:29950"/>
        <dbReference type="ChEBI" id="CHEBI:33019"/>
        <dbReference type="ChEBI" id="CHEBI:86019"/>
        <dbReference type="ChEBI" id="CHEBI:175763"/>
    </reaction>
</comment>
<dbReference type="PANTHER" id="PTHR11774:SF6">
    <property type="entry name" value="PROTEIN FARNESYLTRANSFERASE SUBUNIT BETA"/>
    <property type="match status" value="1"/>
</dbReference>
<dbReference type="PANTHER" id="PTHR11774">
    <property type="entry name" value="GERANYLGERANYL TRANSFERASE TYPE BETA SUBUNIT"/>
    <property type="match status" value="1"/>
</dbReference>
<comment type="cofactor">
    <cofactor evidence="9">
        <name>Zn(2+)</name>
        <dbReference type="ChEBI" id="CHEBI:29105"/>
    </cofactor>
    <text evidence="9">Binds 1 zinc ion per subunit.</text>
</comment>
<gene>
    <name evidence="11" type="ORF">JKP88DRAFT_159934</name>
</gene>
<dbReference type="GO" id="GO:0005965">
    <property type="term" value="C:protein farnesyltransferase complex"/>
    <property type="evidence" value="ECO:0007669"/>
    <property type="project" value="UniProtKB-UniRule"/>
</dbReference>
<dbReference type="GO" id="GO:0004660">
    <property type="term" value="F:protein farnesyltransferase activity"/>
    <property type="evidence" value="ECO:0007669"/>
    <property type="project" value="UniProtKB-UniRule"/>
</dbReference>
<dbReference type="Pfam" id="PF00432">
    <property type="entry name" value="Prenyltrans"/>
    <property type="match status" value="1"/>
</dbReference>
<organism evidence="11 12">
    <name type="scientific">Tribonema minus</name>
    <dbReference type="NCBI Taxonomy" id="303371"/>
    <lineage>
        <taxon>Eukaryota</taxon>
        <taxon>Sar</taxon>
        <taxon>Stramenopiles</taxon>
        <taxon>Ochrophyta</taxon>
        <taxon>PX clade</taxon>
        <taxon>Xanthophyceae</taxon>
        <taxon>Tribonematales</taxon>
        <taxon>Tribonemataceae</taxon>
        <taxon>Tribonema</taxon>
    </lineage>
</organism>
<dbReference type="InterPro" id="IPR001330">
    <property type="entry name" value="Prenyltrans"/>
</dbReference>